<proteinExistence type="evidence at transcript level"/>
<dbReference type="EMBL" id="EF146708">
    <property type="protein sequence ID" value="ABK94759.1"/>
    <property type="molecule type" value="mRNA"/>
</dbReference>
<name>A9PEF6_POPTR</name>
<evidence type="ECO:0000313" key="1">
    <source>
        <dbReference type="EMBL" id="ABK94759.1"/>
    </source>
</evidence>
<sequence>MTDRCLSPTASSVWEQPQSSYPTGHLIVVAQSINLSVLYVHIRVQMISPSTVSCNERILTPKELASLSQKI</sequence>
<protein>
    <submittedName>
        <fullName evidence="1">Uncharacterized protein</fullName>
    </submittedName>
</protein>
<reference evidence="1" key="1">
    <citation type="journal article" date="2008" name="BMC Genomics">
        <title>Analysis of 4,664 high-quality sequence-finished poplar full-length cDNA clones and their utility for the discovery of genes responding to insect feeding.</title>
        <authorList>
            <person name="Ralph S.G."/>
            <person name="Chun H.J."/>
            <person name="Cooper D."/>
            <person name="Kirkpatrick R."/>
            <person name="Kolosova N."/>
            <person name="Gunter L."/>
            <person name="Tuskan G.A."/>
            <person name="Douglas C.J."/>
            <person name="Holt R.A."/>
            <person name="Jones S.J."/>
            <person name="Marra M.A."/>
            <person name="Bohlmann J."/>
        </authorList>
    </citation>
    <scope>NUCLEOTIDE SEQUENCE</scope>
    <source>
        <tissue evidence="1">Young and mature leaves</tissue>
    </source>
</reference>
<dbReference type="AlphaFoldDB" id="A9PEF6"/>
<organism evidence="1">
    <name type="scientific">Populus trichocarpa</name>
    <name type="common">Western balsam poplar</name>
    <name type="synonym">Populus balsamifera subsp. trichocarpa</name>
    <dbReference type="NCBI Taxonomy" id="3694"/>
    <lineage>
        <taxon>Eukaryota</taxon>
        <taxon>Viridiplantae</taxon>
        <taxon>Streptophyta</taxon>
        <taxon>Embryophyta</taxon>
        <taxon>Tracheophyta</taxon>
        <taxon>Spermatophyta</taxon>
        <taxon>Magnoliopsida</taxon>
        <taxon>eudicotyledons</taxon>
        <taxon>Gunneridae</taxon>
        <taxon>Pentapetalae</taxon>
        <taxon>rosids</taxon>
        <taxon>fabids</taxon>
        <taxon>Malpighiales</taxon>
        <taxon>Salicaceae</taxon>
        <taxon>Saliceae</taxon>
        <taxon>Populus</taxon>
    </lineage>
</organism>
<accession>A9PEF6</accession>